<keyword evidence="2" id="KW-0732">Signal</keyword>
<protein>
    <submittedName>
        <fullName evidence="3">Uncharacterized protein</fullName>
    </submittedName>
</protein>
<evidence type="ECO:0000313" key="4">
    <source>
        <dbReference type="Proteomes" id="UP001206312"/>
    </source>
</evidence>
<gene>
    <name evidence="3" type="ORF">NG653_10170</name>
</gene>
<evidence type="ECO:0000256" key="1">
    <source>
        <dbReference type="SAM" id="Coils"/>
    </source>
</evidence>
<keyword evidence="4" id="KW-1185">Reference proteome</keyword>
<dbReference type="Proteomes" id="UP001206312">
    <property type="component" value="Unassembled WGS sequence"/>
</dbReference>
<keyword evidence="1" id="KW-0175">Coiled coil</keyword>
<feature type="coiled-coil region" evidence="1">
    <location>
        <begin position="218"/>
        <end position="245"/>
    </location>
</feature>
<dbReference type="RefSeq" id="WP_252741598.1">
    <property type="nucleotide sequence ID" value="NZ_JAMXIB010000007.1"/>
</dbReference>
<evidence type="ECO:0000313" key="3">
    <source>
        <dbReference type="EMBL" id="MCO5725221.1"/>
    </source>
</evidence>
<organism evidence="3 4">
    <name type="scientific">Robiginitalea marina</name>
    <dbReference type="NCBI Taxonomy" id="2954105"/>
    <lineage>
        <taxon>Bacteria</taxon>
        <taxon>Pseudomonadati</taxon>
        <taxon>Bacteroidota</taxon>
        <taxon>Flavobacteriia</taxon>
        <taxon>Flavobacteriales</taxon>
        <taxon>Flavobacteriaceae</taxon>
        <taxon>Robiginitalea</taxon>
    </lineage>
</organism>
<sequence>MNYRLITLNVLLISSLATSAQTSGQIPTNLSGGGAAQGATAGAIASLLGPISDANEKRNINWEEFQGSPYVSDVFKPTQLFYKDENMGNIFYRYNALNEEIEIKESLMQEGVRGLSRDKNIRIFRDGRPMSFQTFIDQKGNTLNGYLTHLFDGETYDLYKRIHVKYTEGSKAANSFVKATPSRFTHFEEYYLQKKGIDRIDEFVPKKSALYQLEPGKKETLKALIKEQKLDLDNEQDLIQILQHLDGQS</sequence>
<dbReference type="EMBL" id="JAMXIB010000007">
    <property type="protein sequence ID" value="MCO5725221.1"/>
    <property type="molecule type" value="Genomic_DNA"/>
</dbReference>
<accession>A0ABT1AYV7</accession>
<feature type="chain" id="PRO_5045680826" evidence="2">
    <location>
        <begin position="20"/>
        <end position="249"/>
    </location>
</feature>
<feature type="signal peptide" evidence="2">
    <location>
        <begin position="1"/>
        <end position="19"/>
    </location>
</feature>
<comment type="caution">
    <text evidence="3">The sequence shown here is derived from an EMBL/GenBank/DDBJ whole genome shotgun (WGS) entry which is preliminary data.</text>
</comment>
<name>A0ABT1AYV7_9FLAO</name>
<evidence type="ECO:0000256" key="2">
    <source>
        <dbReference type="SAM" id="SignalP"/>
    </source>
</evidence>
<proteinExistence type="predicted"/>
<reference evidence="3 4" key="1">
    <citation type="submission" date="2022-06" db="EMBL/GenBank/DDBJ databases">
        <authorList>
            <person name="Xuan X."/>
        </authorList>
    </citation>
    <scope>NUCLEOTIDE SEQUENCE [LARGE SCALE GENOMIC DNA]</scope>
    <source>
        <strain evidence="3 4">2V75</strain>
    </source>
</reference>